<evidence type="ECO:0000313" key="2">
    <source>
        <dbReference type="Proteomes" id="UP001314681"/>
    </source>
</evidence>
<evidence type="ECO:0000313" key="1">
    <source>
        <dbReference type="EMBL" id="MBU9728800.1"/>
    </source>
</evidence>
<name>A0ABS6KE70_9FIRM</name>
<protein>
    <submittedName>
        <fullName evidence="1">Uncharacterized protein</fullName>
    </submittedName>
</protein>
<dbReference type="RefSeq" id="WP_158352267.1">
    <property type="nucleotide sequence ID" value="NZ_JAHQCX010000024.1"/>
</dbReference>
<gene>
    <name evidence="1" type="ORF">KTH90_22675</name>
</gene>
<dbReference type="EMBL" id="JAHQCX010000024">
    <property type="protein sequence ID" value="MBU9728800.1"/>
    <property type="molecule type" value="Genomic_DNA"/>
</dbReference>
<dbReference type="Proteomes" id="UP001314681">
    <property type="component" value="Unassembled WGS sequence"/>
</dbReference>
<sequence>MIIVFWSPVPDIPAGDNMLCIGMLAAIRFGKKVCLIQKDQADPAGLTKEVLLKSVWKDRIFYPGIAAEFEKKTTDREKIGRFVRPDICLQGLRQIEERVGLVFLDAGSGQDNRLERIFQAADVIIVNLWQNNNALDWFFKCRQIYSHKYLYVWDHYDKDSNCNASYIHNIYRVGRDQFGVVPCNPEFEKALSERNVLGFLLNNRGGGQNCRNDLFMEEVLKTTQMVLRKAGIIE</sequence>
<accession>A0ABS6KE70</accession>
<proteinExistence type="predicted"/>
<keyword evidence="2" id="KW-1185">Reference proteome</keyword>
<reference evidence="1 2" key="1">
    <citation type="submission" date="2021-06" db="EMBL/GenBank/DDBJ databases">
        <title>Description of novel taxa of the family Lachnospiraceae.</title>
        <authorList>
            <person name="Chaplin A.V."/>
            <person name="Sokolova S.R."/>
            <person name="Pikina A.P."/>
            <person name="Korzhanova M."/>
            <person name="Belova V."/>
            <person name="Korostin D."/>
            <person name="Efimov B.A."/>
        </authorList>
    </citation>
    <scope>NUCLEOTIDE SEQUENCE [LARGE SCALE GENOMIC DNA]</scope>
    <source>
        <strain evidence="1 2">ASD4241</strain>
    </source>
</reference>
<comment type="caution">
    <text evidence="1">The sequence shown here is derived from an EMBL/GenBank/DDBJ whole genome shotgun (WGS) entry which is preliminary data.</text>
</comment>
<organism evidence="1 2">
    <name type="scientific">Diplocloster modestus</name>
    <dbReference type="NCBI Taxonomy" id="2850322"/>
    <lineage>
        <taxon>Bacteria</taxon>
        <taxon>Bacillati</taxon>
        <taxon>Bacillota</taxon>
        <taxon>Clostridia</taxon>
        <taxon>Lachnospirales</taxon>
        <taxon>Lachnospiraceae</taxon>
        <taxon>Diplocloster</taxon>
    </lineage>
</organism>